<dbReference type="InterPro" id="IPR029063">
    <property type="entry name" value="SAM-dependent_MTases_sf"/>
</dbReference>
<evidence type="ECO:0000256" key="2">
    <source>
        <dbReference type="ARBA" id="ARBA00022603"/>
    </source>
</evidence>
<evidence type="ECO:0000259" key="6">
    <source>
        <dbReference type="Pfam" id="PF01555"/>
    </source>
</evidence>
<dbReference type="InterPro" id="IPR022221">
    <property type="entry name" value="TypeIII_RM_meth"/>
</dbReference>
<dbReference type="STRING" id="229205.SAMN05444372_1212"/>
<dbReference type="Proteomes" id="UP000184020">
    <property type="component" value="Unassembled WGS sequence"/>
</dbReference>
<accession>A0A1M5QYA7</accession>
<dbReference type="SUPFAM" id="SSF53335">
    <property type="entry name" value="S-adenosyl-L-methionine-dependent methyltransferases"/>
    <property type="match status" value="1"/>
</dbReference>
<dbReference type="EC" id="2.1.1.72" evidence="1"/>
<keyword evidence="9" id="KW-1185">Reference proteome</keyword>
<reference evidence="9" key="1">
    <citation type="submission" date="2016-11" db="EMBL/GenBank/DDBJ databases">
        <authorList>
            <person name="Varghese N."/>
            <person name="Submissions S."/>
        </authorList>
    </citation>
    <scope>NUCLEOTIDE SEQUENCE [LARGE SCALE GENOMIC DNA]</scope>
    <source>
        <strain evidence="9">DSM 17659</strain>
    </source>
</reference>
<dbReference type="InterPro" id="IPR002941">
    <property type="entry name" value="DNA_methylase_N4/N6"/>
</dbReference>
<evidence type="ECO:0000313" key="8">
    <source>
        <dbReference type="EMBL" id="SHH18750.1"/>
    </source>
</evidence>
<name>A0A1M5QYA7_9FLAO</name>
<dbReference type="AlphaFoldDB" id="A0A1M5QYA7"/>
<evidence type="ECO:0000256" key="5">
    <source>
        <dbReference type="ARBA" id="ARBA00047942"/>
    </source>
</evidence>
<dbReference type="GO" id="GO:0008170">
    <property type="term" value="F:N-methyltransferase activity"/>
    <property type="evidence" value="ECO:0007669"/>
    <property type="project" value="InterPro"/>
</dbReference>
<gene>
    <name evidence="8" type="ORF">SAMN05444372_1212</name>
</gene>
<dbReference type="PANTHER" id="PTHR13370">
    <property type="entry name" value="RNA METHYLASE-RELATED"/>
    <property type="match status" value="1"/>
</dbReference>
<dbReference type="PRINTS" id="PR00506">
    <property type="entry name" value="D21N6MTFRASE"/>
</dbReference>
<keyword evidence="2 8" id="KW-0489">Methyltransferase</keyword>
<dbReference type="RefSeq" id="WP_073022067.1">
    <property type="nucleotide sequence ID" value="NZ_FQWF01000021.1"/>
</dbReference>
<dbReference type="GO" id="GO:0003677">
    <property type="term" value="F:DNA binding"/>
    <property type="evidence" value="ECO:0007669"/>
    <property type="project" value="InterPro"/>
</dbReference>
<evidence type="ECO:0000256" key="3">
    <source>
        <dbReference type="ARBA" id="ARBA00022679"/>
    </source>
</evidence>
<dbReference type="InterPro" id="IPR002295">
    <property type="entry name" value="N4/N6-MTase_EcoPI_Mod-like"/>
</dbReference>
<dbReference type="EMBL" id="FQWF01000021">
    <property type="protein sequence ID" value="SHH18750.1"/>
    <property type="molecule type" value="Genomic_DNA"/>
</dbReference>
<proteinExistence type="predicted"/>
<evidence type="ECO:0000256" key="4">
    <source>
        <dbReference type="ARBA" id="ARBA00022691"/>
    </source>
</evidence>
<keyword evidence="3 8" id="KW-0808">Transferase</keyword>
<dbReference type="PIRSF" id="PIRSF015855">
    <property type="entry name" value="TypeIII_Mtase_mKpnI"/>
    <property type="match status" value="1"/>
</dbReference>
<dbReference type="OrthoDB" id="9800801at2"/>
<dbReference type="Pfam" id="PF01555">
    <property type="entry name" value="N6_N4_Mtase"/>
    <property type="match status" value="1"/>
</dbReference>
<dbReference type="Pfam" id="PF12564">
    <property type="entry name" value="TypeIII_RM_meth"/>
    <property type="match status" value="1"/>
</dbReference>
<organism evidence="8 9">
    <name type="scientific">Flavobacterium micromati</name>
    <dbReference type="NCBI Taxonomy" id="229205"/>
    <lineage>
        <taxon>Bacteria</taxon>
        <taxon>Pseudomonadati</taxon>
        <taxon>Bacteroidota</taxon>
        <taxon>Flavobacteriia</taxon>
        <taxon>Flavobacteriales</taxon>
        <taxon>Flavobacteriaceae</taxon>
        <taxon>Flavobacterium</taxon>
    </lineage>
</organism>
<keyword evidence="4" id="KW-0949">S-adenosyl-L-methionine</keyword>
<protein>
    <recommendedName>
        <fullName evidence="1">site-specific DNA-methyltransferase (adenine-specific)</fullName>
        <ecNumber evidence="1">2.1.1.72</ecNumber>
    </recommendedName>
</protein>
<dbReference type="PANTHER" id="PTHR13370:SF3">
    <property type="entry name" value="TRNA (GUANINE(10)-N2)-METHYLTRANSFERASE HOMOLOG"/>
    <property type="match status" value="1"/>
</dbReference>
<evidence type="ECO:0000259" key="7">
    <source>
        <dbReference type="Pfam" id="PF12564"/>
    </source>
</evidence>
<dbReference type="GO" id="GO:0009007">
    <property type="term" value="F:site-specific DNA-methyltransferase (adenine-specific) activity"/>
    <property type="evidence" value="ECO:0007669"/>
    <property type="project" value="UniProtKB-EC"/>
</dbReference>
<dbReference type="Gene3D" id="3.40.50.150">
    <property type="entry name" value="Vaccinia Virus protein VP39"/>
    <property type="match status" value="1"/>
</dbReference>
<comment type="catalytic activity">
    <reaction evidence="5">
        <text>a 2'-deoxyadenosine in DNA + S-adenosyl-L-methionine = an N(6)-methyl-2'-deoxyadenosine in DNA + S-adenosyl-L-homocysteine + H(+)</text>
        <dbReference type="Rhea" id="RHEA:15197"/>
        <dbReference type="Rhea" id="RHEA-COMP:12418"/>
        <dbReference type="Rhea" id="RHEA-COMP:12419"/>
        <dbReference type="ChEBI" id="CHEBI:15378"/>
        <dbReference type="ChEBI" id="CHEBI:57856"/>
        <dbReference type="ChEBI" id="CHEBI:59789"/>
        <dbReference type="ChEBI" id="CHEBI:90615"/>
        <dbReference type="ChEBI" id="CHEBI:90616"/>
        <dbReference type="EC" id="2.1.1.72"/>
    </reaction>
</comment>
<dbReference type="GO" id="GO:0005737">
    <property type="term" value="C:cytoplasm"/>
    <property type="evidence" value="ECO:0007669"/>
    <property type="project" value="TreeGrafter"/>
</dbReference>
<dbReference type="GO" id="GO:0032259">
    <property type="term" value="P:methylation"/>
    <property type="evidence" value="ECO:0007669"/>
    <property type="project" value="UniProtKB-KW"/>
</dbReference>
<feature type="domain" description="DNA methylase N-4/N-6" evidence="6">
    <location>
        <begin position="198"/>
        <end position="519"/>
    </location>
</feature>
<feature type="domain" description="Type III restriction/modification enzyme methylation subunit" evidence="7">
    <location>
        <begin position="37"/>
        <end position="92"/>
    </location>
</feature>
<evidence type="ECO:0000256" key="1">
    <source>
        <dbReference type="ARBA" id="ARBA00011900"/>
    </source>
</evidence>
<sequence>MQNLQNDLIELLKHEDNLVVDGYLNKNKIIELALKVEPQLIIVLLKSDTFKKHFFQEVENVLVFDKIKFQRFVNNKSFLPDSYTAFKNKIGLITNDDNLDNFISTSNDVVLAWPHKDCVLEGGQTKEDQKRNEIFWNETLAPDSVDRLLDAKAFTNFTKFDKDGEHKVTELKGDENLIIKGNNLLSISSLLKTHRGKIKLIYLDIPYNTGGDGFNYNDSFSSSTWLTFIKNRLQIAKKLLTEDGLIFIQIDSSRNNKNGHIGTPELPYLNVMLDEVFFRKNYIGMLHWKKKKQPSFLSKIAGVMEVILIYSKNESNVAKLQIGKTTDTTKRIDNSDNKISEMLINKGIKYMGDANTIIKKGVYQNKTMSTEFLEDVEIKNGRVVNDFKAKAKFRTKQTELERFANLDLLYITESNSFRRYKTEEEDNSGKTITDLLLDWGQNQDATAELRLLFDIKDDSKPFETPKPELLLHNIIECCTKENDIVLDFFVGSGTTAAVAHKMKRKYIGIEQMEYVNTIAVERLKKVINGEQGGVSKNVNWQGGGSFVYAELMQYNQKYIDQIQDTTTKDQIINVWNEMQDTAFLSYQFDKKTFNDRLDAFKTAPLEDMKQYLVEVLDKNQLYVNYSEIADATFNVSEEDKKLNKQFYSKK</sequence>
<evidence type="ECO:0000313" key="9">
    <source>
        <dbReference type="Proteomes" id="UP000184020"/>
    </source>
</evidence>